<dbReference type="Pfam" id="PF10292">
    <property type="entry name" value="7TM_GPCR_Srab"/>
    <property type="match status" value="1"/>
</dbReference>
<dbReference type="PANTHER" id="PTHR47518">
    <property type="entry name" value="SERPENTINE RECEPTOR CLASS EPSILON-13-RELATED"/>
    <property type="match status" value="1"/>
</dbReference>
<dbReference type="GO" id="GO:0016020">
    <property type="term" value="C:membrane"/>
    <property type="evidence" value="ECO:0007669"/>
    <property type="project" value="UniProtKB-SubCell"/>
</dbReference>
<dbReference type="AlphaFoldDB" id="A0A0N4XAV0"/>
<organism evidence="6">
    <name type="scientific">Haemonchus placei</name>
    <name type="common">Barber's pole worm</name>
    <dbReference type="NCBI Taxonomy" id="6290"/>
    <lineage>
        <taxon>Eukaryota</taxon>
        <taxon>Metazoa</taxon>
        <taxon>Ecdysozoa</taxon>
        <taxon>Nematoda</taxon>
        <taxon>Chromadorea</taxon>
        <taxon>Rhabditida</taxon>
        <taxon>Rhabditina</taxon>
        <taxon>Rhabditomorpha</taxon>
        <taxon>Strongyloidea</taxon>
        <taxon>Trichostrongylidae</taxon>
        <taxon>Haemonchus</taxon>
    </lineage>
</organism>
<evidence type="ECO:0000256" key="3">
    <source>
        <dbReference type="ARBA" id="ARBA00022989"/>
    </source>
</evidence>
<keyword evidence="3 5" id="KW-1133">Transmembrane helix</keyword>
<accession>A0A0N4XAV0</accession>
<evidence type="ECO:0000313" key="6">
    <source>
        <dbReference type="WBParaSite" id="HPLM_0002149501-mRNA-1"/>
    </source>
</evidence>
<dbReference type="WBParaSite" id="HPLM_0002149501-mRNA-1">
    <property type="protein sequence ID" value="HPLM_0002149501-mRNA-1"/>
    <property type="gene ID" value="HPLM_0002149501"/>
</dbReference>
<sequence length="149" mass="16970">LSRFLMTGADFAMFGWLFAVVERAIATIFSGVYEIRYAACTIGVLLTVSLMCMYRYCQKSCSDFASSIYRTIPACDLDIYVIAVNTVVVILCVIALGGIIKFNDSKYRKRHESMKRLAEKYQLAENIRSAKYLICIAINDFVCRVRLHF</sequence>
<feature type="transmembrane region" description="Helical" evidence="5">
    <location>
        <begin position="37"/>
        <end position="56"/>
    </location>
</feature>
<dbReference type="PANTHER" id="PTHR47518:SF9">
    <property type="entry name" value="SERPENTINE RECEPTOR, CLASS T"/>
    <property type="match status" value="1"/>
</dbReference>
<evidence type="ECO:0000256" key="1">
    <source>
        <dbReference type="ARBA" id="ARBA00004141"/>
    </source>
</evidence>
<feature type="transmembrane region" description="Helical" evidence="5">
    <location>
        <begin position="6"/>
        <end position="25"/>
    </location>
</feature>
<proteinExistence type="predicted"/>
<evidence type="ECO:0000256" key="4">
    <source>
        <dbReference type="ARBA" id="ARBA00023136"/>
    </source>
</evidence>
<evidence type="ECO:0000256" key="5">
    <source>
        <dbReference type="SAM" id="Phobius"/>
    </source>
</evidence>
<name>A0A0N4XAV0_HAEPC</name>
<feature type="transmembrane region" description="Helical" evidence="5">
    <location>
        <begin position="79"/>
        <end position="100"/>
    </location>
</feature>
<keyword evidence="2 5" id="KW-0812">Transmembrane</keyword>
<keyword evidence="4 5" id="KW-0472">Membrane</keyword>
<reference evidence="6" key="1">
    <citation type="submission" date="2017-02" db="UniProtKB">
        <authorList>
            <consortium name="WormBaseParasite"/>
        </authorList>
    </citation>
    <scope>IDENTIFICATION</scope>
</reference>
<dbReference type="InterPro" id="IPR019408">
    <property type="entry name" value="7TM_GPCR_serpentine_rcpt_Srab"/>
</dbReference>
<comment type="subcellular location">
    <subcellularLocation>
        <location evidence="1">Membrane</location>
        <topology evidence="1">Multi-pass membrane protein</topology>
    </subcellularLocation>
</comment>
<evidence type="ECO:0000256" key="2">
    <source>
        <dbReference type="ARBA" id="ARBA00022692"/>
    </source>
</evidence>
<dbReference type="InterPro" id="IPR052854">
    <property type="entry name" value="Serpentine_rcpt_epsilon"/>
</dbReference>
<protein>
    <submittedName>
        <fullName evidence="6">G_PROTEIN_RECEP_F1_2 domain-containing protein</fullName>
    </submittedName>
</protein>